<gene>
    <name evidence="2" type="primary">sufU</name>
    <name evidence="2" type="ORF">STURON_00217</name>
</gene>
<dbReference type="GO" id="GO:0005506">
    <property type="term" value="F:iron ion binding"/>
    <property type="evidence" value="ECO:0007669"/>
    <property type="project" value="InterPro"/>
</dbReference>
<dbReference type="PATRIC" id="fig|216946.3.peg.216"/>
<sequence length="145" mass="16405">MIDVNDKILLRQIIMEHYTEPENKKLIENPSSIIQKQDSATCSDEIDVQLLIENNIILDARFDGVACAIAISSSDILCNELKNKSLKDAILHLDNYHKLITGEKYNNEILNELIVFSDIHKQGNRINCALLAADGFKKIILNEVK</sequence>
<reference evidence="2 3" key="1">
    <citation type="journal article" date="2015" name="Genome Announc.">
        <title>Complete Genome Sequence of Spiroplasma turonicum Strain Tab4cT, a Parasite of a Horse Fly, Haematopota sp. (Diptera: Tabanidae).</title>
        <authorList>
            <person name="Davis R.E."/>
            <person name="Shao J."/>
            <person name="Zhao Y."/>
            <person name="Gasparich G.E."/>
            <person name="Gaynor B.J."/>
            <person name="Donofrio N."/>
        </authorList>
    </citation>
    <scope>NUCLEOTIDE SEQUENCE [LARGE SCALE GENOMIC DNA]</scope>
    <source>
        <strain evidence="2 3">Tab4c</strain>
    </source>
</reference>
<dbReference type="GO" id="GO:0016226">
    <property type="term" value="P:iron-sulfur cluster assembly"/>
    <property type="evidence" value="ECO:0007669"/>
    <property type="project" value="InterPro"/>
</dbReference>
<accession>A0A0K1P5A1</accession>
<dbReference type="KEGG" id="stur:STURON_00217"/>
<dbReference type="GO" id="GO:0051536">
    <property type="term" value="F:iron-sulfur cluster binding"/>
    <property type="evidence" value="ECO:0007669"/>
    <property type="project" value="InterPro"/>
</dbReference>
<feature type="domain" description="NIF system FeS cluster assembly NifU N-terminal" evidence="1">
    <location>
        <begin position="12"/>
        <end position="100"/>
    </location>
</feature>
<dbReference type="AlphaFoldDB" id="A0A0K1P5A1"/>
<dbReference type="STRING" id="216946.STURO_v1c02160"/>
<evidence type="ECO:0000313" key="3">
    <source>
        <dbReference type="Proteomes" id="UP000067243"/>
    </source>
</evidence>
<evidence type="ECO:0000313" key="2">
    <source>
        <dbReference type="EMBL" id="AKU79463.1"/>
    </source>
</evidence>
<dbReference type="Gene3D" id="3.90.1010.10">
    <property type="match status" value="1"/>
</dbReference>
<dbReference type="SUPFAM" id="SSF82649">
    <property type="entry name" value="SufE/NifU"/>
    <property type="match status" value="1"/>
</dbReference>
<dbReference type="RefSeq" id="WP_075048067.1">
    <property type="nucleotide sequence ID" value="NZ_CP012328.1"/>
</dbReference>
<dbReference type="Proteomes" id="UP000067243">
    <property type="component" value="Chromosome"/>
</dbReference>
<keyword evidence="3" id="KW-1185">Reference proteome</keyword>
<dbReference type="InterPro" id="IPR002871">
    <property type="entry name" value="NIF_FeS_clus_asmbl_NifU_N"/>
</dbReference>
<dbReference type="OrthoDB" id="9804157at2"/>
<dbReference type="Pfam" id="PF01592">
    <property type="entry name" value="NifU_N"/>
    <property type="match status" value="1"/>
</dbReference>
<name>A0A0K1P5A1_9MOLU</name>
<protein>
    <submittedName>
        <fullName evidence="2">FeS assembly protein</fullName>
    </submittedName>
</protein>
<dbReference type="EMBL" id="CP012328">
    <property type="protein sequence ID" value="AKU79463.1"/>
    <property type="molecule type" value="Genomic_DNA"/>
</dbReference>
<dbReference type="CDD" id="cd06664">
    <property type="entry name" value="IscU_like"/>
    <property type="match status" value="1"/>
</dbReference>
<evidence type="ECO:0000259" key="1">
    <source>
        <dbReference type="Pfam" id="PF01592"/>
    </source>
</evidence>
<proteinExistence type="predicted"/>
<organism evidence="2 3">
    <name type="scientific">Spiroplasma turonicum</name>
    <dbReference type="NCBI Taxonomy" id="216946"/>
    <lineage>
        <taxon>Bacteria</taxon>
        <taxon>Bacillati</taxon>
        <taxon>Mycoplasmatota</taxon>
        <taxon>Mollicutes</taxon>
        <taxon>Entomoplasmatales</taxon>
        <taxon>Spiroplasmataceae</taxon>
        <taxon>Spiroplasma</taxon>
    </lineage>
</organism>